<dbReference type="AlphaFoldDB" id="A0A5C5Z9K8"/>
<organism evidence="1 2">
    <name type="scientific">Novipirellula herctigrandis</name>
    <dbReference type="NCBI Taxonomy" id="2527986"/>
    <lineage>
        <taxon>Bacteria</taxon>
        <taxon>Pseudomonadati</taxon>
        <taxon>Planctomycetota</taxon>
        <taxon>Planctomycetia</taxon>
        <taxon>Pirellulales</taxon>
        <taxon>Pirellulaceae</taxon>
        <taxon>Novipirellula</taxon>
    </lineage>
</organism>
<protein>
    <submittedName>
        <fullName evidence="1">Uncharacterized protein</fullName>
    </submittedName>
</protein>
<evidence type="ECO:0000313" key="2">
    <source>
        <dbReference type="Proteomes" id="UP000315010"/>
    </source>
</evidence>
<reference evidence="1 2" key="1">
    <citation type="submission" date="2019-02" db="EMBL/GenBank/DDBJ databases">
        <title>Deep-cultivation of Planctomycetes and their phenomic and genomic characterization uncovers novel biology.</title>
        <authorList>
            <person name="Wiegand S."/>
            <person name="Jogler M."/>
            <person name="Boedeker C."/>
            <person name="Pinto D."/>
            <person name="Vollmers J."/>
            <person name="Rivas-Marin E."/>
            <person name="Kohn T."/>
            <person name="Peeters S.H."/>
            <person name="Heuer A."/>
            <person name="Rast P."/>
            <person name="Oberbeckmann S."/>
            <person name="Bunk B."/>
            <person name="Jeske O."/>
            <person name="Meyerdierks A."/>
            <person name="Storesund J.E."/>
            <person name="Kallscheuer N."/>
            <person name="Luecker S."/>
            <person name="Lage O.M."/>
            <person name="Pohl T."/>
            <person name="Merkel B.J."/>
            <person name="Hornburger P."/>
            <person name="Mueller R.-W."/>
            <person name="Bruemmer F."/>
            <person name="Labrenz M."/>
            <person name="Spormann A.M."/>
            <person name="Op Den Camp H."/>
            <person name="Overmann J."/>
            <person name="Amann R."/>
            <person name="Jetten M.S.M."/>
            <person name="Mascher T."/>
            <person name="Medema M.H."/>
            <person name="Devos D.P."/>
            <person name="Kaster A.-K."/>
            <person name="Ovreas L."/>
            <person name="Rohde M."/>
            <person name="Galperin M.Y."/>
            <person name="Jogler C."/>
        </authorList>
    </citation>
    <scope>NUCLEOTIDE SEQUENCE [LARGE SCALE GENOMIC DNA]</scope>
    <source>
        <strain evidence="1 2">CA13</strain>
    </source>
</reference>
<name>A0A5C5Z9K8_9BACT</name>
<dbReference type="EMBL" id="SJPJ01000001">
    <property type="protein sequence ID" value="TWT83776.1"/>
    <property type="molecule type" value="Genomic_DNA"/>
</dbReference>
<comment type="caution">
    <text evidence="1">The sequence shown here is derived from an EMBL/GenBank/DDBJ whole genome shotgun (WGS) entry which is preliminary data.</text>
</comment>
<gene>
    <name evidence="1" type="ORF">CA13_52470</name>
</gene>
<keyword evidence="2" id="KW-1185">Reference proteome</keyword>
<sequence length="130" mass="13841">MAAKVDAIAIVNRGARDASDTIGCFENNRFPIRASDKFKCRSQPRRTGTDDDCLVAGRVVRVGQSIYPFVFQNDSFATSCPALVPIWPHVPYGDGPVNVLTPSTVPSPASILDVTNRIAPSPIATCAPPG</sequence>
<proteinExistence type="predicted"/>
<evidence type="ECO:0000313" key="1">
    <source>
        <dbReference type="EMBL" id="TWT83776.1"/>
    </source>
</evidence>
<accession>A0A5C5Z9K8</accession>
<dbReference type="Proteomes" id="UP000315010">
    <property type="component" value="Unassembled WGS sequence"/>
</dbReference>